<accession>I7ZDR5</accession>
<organism evidence="2 3">
    <name type="scientific">Hydrocarboniphaga effusa AP103</name>
    <dbReference type="NCBI Taxonomy" id="1172194"/>
    <lineage>
        <taxon>Bacteria</taxon>
        <taxon>Pseudomonadati</taxon>
        <taxon>Pseudomonadota</taxon>
        <taxon>Gammaproteobacteria</taxon>
        <taxon>Nevskiales</taxon>
        <taxon>Nevskiaceae</taxon>
        <taxon>Hydrocarboniphaga</taxon>
    </lineage>
</organism>
<name>I7ZDR5_9GAMM</name>
<sequence>MSGSIDEVRGQRLPRADLVEAASGRMTDREDRTAETSARSAP</sequence>
<dbReference type="EMBL" id="AKGD01000002">
    <property type="protein sequence ID" value="EIT69857.1"/>
    <property type="molecule type" value="Genomic_DNA"/>
</dbReference>
<keyword evidence="3" id="KW-1185">Reference proteome</keyword>
<reference evidence="2 3" key="1">
    <citation type="journal article" date="2012" name="J. Bacteriol.">
        <title>Genome Sequence of n-Alkane-Degrading Hydrocarboniphaga effusa Strain AP103T (ATCC BAA-332T).</title>
        <authorList>
            <person name="Chang H.K."/>
            <person name="Zylstra G.J."/>
            <person name="Chae J.C."/>
        </authorList>
    </citation>
    <scope>NUCLEOTIDE SEQUENCE [LARGE SCALE GENOMIC DNA]</scope>
    <source>
        <strain evidence="2 3">AP103</strain>
    </source>
</reference>
<feature type="region of interest" description="Disordered" evidence="1">
    <location>
        <begin position="1"/>
        <end position="42"/>
    </location>
</feature>
<feature type="compositionally biased region" description="Basic and acidic residues" evidence="1">
    <location>
        <begin position="1"/>
        <end position="18"/>
    </location>
</feature>
<evidence type="ECO:0000256" key="1">
    <source>
        <dbReference type="SAM" id="MobiDB-lite"/>
    </source>
</evidence>
<gene>
    <name evidence="2" type="ORF">WQQ_34390</name>
</gene>
<evidence type="ECO:0000313" key="2">
    <source>
        <dbReference type="EMBL" id="EIT69857.1"/>
    </source>
</evidence>
<dbReference type="Proteomes" id="UP000003704">
    <property type="component" value="Unassembled WGS sequence"/>
</dbReference>
<protein>
    <submittedName>
        <fullName evidence="2">Uncharacterized protein</fullName>
    </submittedName>
</protein>
<dbReference type="STRING" id="1172194.WQQ_34390"/>
<evidence type="ECO:0000313" key="3">
    <source>
        <dbReference type="Proteomes" id="UP000003704"/>
    </source>
</evidence>
<dbReference type="AlphaFoldDB" id="I7ZDR5"/>
<comment type="caution">
    <text evidence="2">The sequence shown here is derived from an EMBL/GenBank/DDBJ whole genome shotgun (WGS) entry which is preliminary data.</text>
</comment>
<proteinExistence type="predicted"/>